<dbReference type="GO" id="GO:0010212">
    <property type="term" value="P:response to ionizing radiation"/>
    <property type="evidence" value="ECO:0007669"/>
    <property type="project" value="InterPro"/>
</dbReference>
<reference evidence="2 3" key="1">
    <citation type="journal article" date="2024" name="Plant J.">
        <title>Genome sequences and population genomics reveal climatic adaptation and genomic divergence between two closely related sweetgum species.</title>
        <authorList>
            <person name="Xu W.Q."/>
            <person name="Ren C.Q."/>
            <person name="Zhang X.Y."/>
            <person name="Comes H.P."/>
            <person name="Liu X.H."/>
            <person name="Li Y.G."/>
            <person name="Kettle C.J."/>
            <person name="Jalonen R."/>
            <person name="Gaisberger H."/>
            <person name="Ma Y.Z."/>
            <person name="Qiu Y.X."/>
        </authorList>
    </citation>
    <scope>NUCLEOTIDE SEQUENCE [LARGE SCALE GENOMIC DNA]</scope>
    <source>
        <strain evidence="2">Hangzhou</strain>
    </source>
</reference>
<evidence type="ECO:0008006" key="4">
    <source>
        <dbReference type="Google" id="ProtNLM"/>
    </source>
</evidence>
<dbReference type="GO" id="GO:0005634">
    <property type="term" value="C:nucleus"/>
    <property type="evidence" value="ECO:0007669"/>
    <property type="project" value="InterPro"/>
</dbReference>
<dbReference type="EMBL" id="JBBPBK010000008">
    <property type="protein sequence ID" value="KAK9280340.1"/>
    <property type="molecule type" value="Genomic_DNA"/>
</dbReference>
<dbReference type="PANTHER" id="PTHR21556:SF2">
    <property type="entry name" value="TRESLIN"/>
    <property type="match status" value="1"/>
</dbReference>
<dbReference type="GO" id="GO:0003682">
    <property type="term" value="F:chromatin binding"/>
    <property type="evidence" value="ECO:0007669"/>
    <property type="project" value="TreeGrafter"/>
</dbReference>
<sequence length="1014" mass="114121">MAEPIDFSQTQRIVLLIDLNPLLHLQNPNPYLTSILTTSQTLLTFPPLSSSLFAFKLFFSSLSPLLSSSKLPKPSLSLSFDHPPHTLTSLSKTLNSLSTTLFDESSAAGAASPPLASLTASSLRQLVHEYAWEYQIQDPSGTAKKFPIVRSNLVLLFSPICKSLKCLSEYMNVEMDSELLMNVGAFCKKFCGFFDSVNDAFVSRDIHVTWVNVNFEDECSKQNVWIDESELQLGFFANAIKGLGWGFCSTDSIVLGSAIVPFGLIYPIIGVSSNLFDCDDFCKKNNAQLSLQISDVSRKPLECKCCDLDLIDLKMLPRNRSNDVLQAWEFMNSKIECDNRGKTFWGQFGFGIMKLHIKAVQRYDEHVKIEGRLSDMILVRGILDESGKDRKESFGDLFADRVLEMLMIEMGEFTKRKSVPIWQILLSFLHREGYWALVSLSNGNGDSCMGILRPFTVHSALLSIIDNRLYPHSVVHDVGGLDLVQFVTKTNKEIPKSNVDMNHSNGFIGSQSGTMASKNYVALGDDKRKKKTKNSHLYQDLTWSSFCKAAFGHSRMDLEEIYFSREGNSSKKLKFLKCWMKQIKKSCCCSLIIPDGSKLHQDIPKEIEERLTGLHQESEQPISSSASAGEDSLTGASRIQDETALDFCSETSEVFFSNLCKKIQDGLEFNGVDLGALAERLVRSSVHWLYQKHEIDTTSESQIAAINSDDTCGSMAAGELTKLLLREPKDLSEKHKNNNPSSQAADPMSTGFTSEHIVREYELQILFRMEILRSEVAVHVEESTRQRFVKQICLLLDSIQCHLEGGFFGDWSLSNYVGRIIKSRYSHTLGDVVHRIYTKMDLLLFGEEDESPNSLLNSEDSNQSWRDKQGIDEMGGNGRINEPVLADESLQRLENDNWSPQGIKQVEHARKLIEAQESRKRARRFASFTSWVPDLQRVWAPKQLKPMRSQSDTLQKLSKRKDRQRATYDTVCETPMTGKKRSCSRGSCPGDEHQQDYGINSCSSVSKALFQNDG</sequence>
<name>A0AAP0RQ94_LIQFO</name>
<dbReference type="GO" id="GO:0007095">
    <property type="term" value="P:mitotic G2 DNA damage checkpoint signaling"/>
    <property type="evidence" value="ECO:0007669"/>
    <property type="project" value="TreeGrafter"/>
</dbReference>
<gene>
    <name evidence="2" type="ORF">L1049_014028</name>
</gene>
<dbReference type="InterPro" id="IPR026153">
    <property type="entry name" value="Treslin"/>
</dbReference>
<feature type="region of interest" description="Disordered" evidence="1">
    <location>
        <begin position="946"/>
        <end position="996"/>
    </location>
</feature>
<dbReference type="GO" id="GO:0033314">
    <property type="term" value="P:mitotic DNA replication checkpoint signaling"/>
    <property type="evidence" value="ECO:0007669"/>
    <property type="project" value="InterPro"/>
</dbReference>
<comment type="caution">
    <text evidence="2">The sequence shown here is derived from an EMBL/GenBank/DDBJ whole genome shotgun (WGS) entry which is preliminary data.</text>
</comment>
<dbReference type="Proteomes" id="UP001415857">
    <property type="component" value="Unassembled WGS sequence"/>
</dbReference>
<dbReference type="GO" id="GO:0030174">
    <property type="term" value="P:regulation of DNA-templated DNA replication initiation"/>
    <property type="evidence" value="ECO:0007669"/>
    <property type="project" value="TreeGrafter"/>
</dbReference>
<accession>A0AAP0RQ94</accession>
<proteinExistence type="predicted"/>
<keyword evidence="3" id="KW-1185">Reference proteome</keyword>
<protein>
    <recommendedName>
        <fullName evidence="4">LIM domain protein</fullName>
    </recommendedName>
</protein>
<organism evidence="2 3">
    <name type="scientific">Liquidambar formosana</name>
    <name type="common">Formosan gum</name>
    <dbReference type="NCBI Taxonomy" id="63359"/>
    <lineage>
        <taxon>Eukaryota</taxon>
        <taxon>Viridiplantae</taxon>
        <taxon>Streptophyta</taxon>
        <taxon>Embryophyta</taxon>
        <taxon>Tracheophyta</taxon>
        <taxon>Spermatophyta</taxon>
        <taxon>Magnoliopsida</taxon>
        <taxon>eudicotyledons</taxon>
        <taxon>Gunneridae</taxon>
        <taxon>Pentapetalae</taxon>
        <taxon>Saxifragales</taxon>
        <taxon>Altingiaceae</taxon>
        <taxon>Liquidambar</taxon>
    </lineage>
</organism>
<evidence type="ECO:0000313" key="3">
    <source>
        <dbReference type="Proteomes" id="UP001415857"/>
    </source>
</evidence>
<evidence type="ECO:0000313" key="2">
    <source>
        <dbReference type="EMBL" id="KAK9280340.1"/>
    </source>
</evidence>
<dbReference type="AlphaFoldDB" id="A0AAP0RQ94"/>
<dbReference type="PANTHER" id="PTHR21556">
    <property type="entry name" value="TRESLIN"/>
    <property type="match status" value="1"/>
</dbReference>
<evidence type="ECO:0000256" key="1">
    <source>
        <dbReference type="SAM" id="MobiDB-lite"/>
    </source>
</evidence>
<dbReference type="GO" id="GO:0006260">
    <property type="term" value="P:DNA replication"/>
    <property type="evidence" value="ECO:0007669"/>
    <property type="project" value="InterPro"/>
</dbReference>